<dbReference type="GO" id="GO:1904688">
    <property type="term" value="P:regulation of cytoplasmic translational initiation"/>
    <property type="evidence" value="ECO:0007669"/>
    <property type="project" value="UniProtKB-ARBA"/>
</dbReference>
<dbReference type="FunFam" id="1.25.10.10:FF:001254">
    <property type="entry name" value="eIF-2-alpha kinase activator GCN1"/>
    <property type="match status" value="1"/>
</dbReference>
<protein>
    <recommendedName>
        <fullName evidence="3">eIF-2-alpha kinase activator GCN1</fullName>
    </recommendedName>
</protein>
<comment type="caution">
    <text evidence="7">The sequence shown here is derived from an EMBL/GenBank/DDBJ whole genome shotgun (WGS) entry which is preliminary data.</text>
</comment>
<keyword evidence="8" id="KW-1185">Reference proteome</keyword>
<dbReference type="InterPro" id="IPR022716">
    <property type="entry name" value="Gcn1_N"/>
</dbReference>
<dbReference type="OrthoDB" id="5148094at2759"/>
<reference evidence="7 8" key="1">
    <citation type="journal article" date="2013" name="BMC Genomics">
        <title>High quality de novo sequencing and assembly of the Saccharomyces arboricolus genome.</title>
        <authorList>
            <person name="Liti G."/>
            <person name="Nguyen Ba A.N."/>
            <person name="Blythe M."/>
            <person name="Mueller C.A."/>
            <person name="Bergstroem A."/>
            <person name="Cubillos F.A."/>
            <person name="Dafhnis-Calas F."/>
            <person name="Khoshraftar S."/>
            <person name="Malla S."/>
            <person name="Mehta N."/>
            <person name="Siow C.C."/>
            <person name="Warringer J."/>
            <person name="Moses A.M."/>
            <person name="Louis E.J."/>
            <person name="Nieduszynski C.A."/>
        </authorList>
    </citation>
    <scope>NUCLEOTIDE SEQUENCE [LARGE SCALE GENOMIC DNA]</scope>
    <source>
        <strain evidence="8">H-6 / AS 2.3317 / CBS 10644</strain>
    </source>
</reference>
<keyword evidence="2" id="KW-0677">Repeat</keyword>
<feature type="repeat" description="HEAT" evidence="4">
    <location>
        <begin position="1602"/>
        <end position="1647"/>
    </location>
</feature>
<evidence type="ECO:0000313" key="7">
    <source>
        <dbReference type="EMBL" id="EJS43799.1"/>
    </source>
</evidence>
<dbReference type="PANTHER" id="PTHR23346:SF7">
    <property type="entry name" value="STALLED RIBOSOME SENSOR GCN1"/>
    <property type="match status" value="1"/>
</dbReference>
<feature type="repeat" description="HEAT" evidence="4">
    <location>
        <begin position="1490"/>
        <end position="1528"/>
    </location>
</feature>
<evidence type="ECO:0000256" key="1">
    <source>
        <dbReference type="ARBA" id="ARBA00007366"/>
    </source>
</evidence>
<comment type="similarity">
    <text evidence="1">Belongs to the GCN1 family.</text>
</comment>
<dbReference type="Pfam" id="PF12074">
    <property type="entry name" value="Gcn1_N"/>
    <property type="match status" value="2"/>
</dbReference>
<dbReference type="Pfam" id="PF23271">
    <property type="entry name" value="HEAT_GCN1"/>
    <property type="match status" value="1"/>
</dbReference>
<organism evidence="7 8">
    <name type="scientific">Saccharomyces arboricola (strain H-6 / AS 2.3317 / CBS 10644)</name>
    <name type="common">Yeast</name>
    <dbReference type="NCBI Taxonomy" id="1160507"/>
    <lineage>
        <taxon>Eukaryota</taxon>
        <taxon>Fungi</taxon>
        <taxon>Dikarya</taxon>
        <taxon>Ascomycota</taxon>
        <taxon>Saccharomycotina</taxon>
        <taxon>Saccharomycetes</taxon>
        <taxon>Saccharomycetales</taxon>
        <taxon>Saccharomycetaceae</taxon>
        <taxon>Saccharomyces</taxon>
    </lineage>
</organism>
<dbReference type="HOGENOM" id="CLU_000504_2_0_1"/>
<dbReference type="GO" id="GO:0034198">
    <property type="term" value="P:cellular response to amino acid starvation"/>
    <property type="evidence" value="ECO:0007669"/>
    <property type="project" value="TreeGrafter"/>
</dbReference>
<dbReference type="GO" id="GO:0005829">
    <property type="term" value="C:cytosol"/>
    <property type="evidence" value="ECO:0007669"/>
    <property type="project" value="TreeGrafter"/>
</dbReference>
<dbReference type="EMBL" id="ALIE01000079">
    <property type="protein sequence ID" value="EJS43799.1"/>
    <property type="molecule type" value="Genomic_DNA"/>
</dbReference>
<proteinExistence type="inferred from homology"/>
<accession>J8Q888</accession>
<sequence>MTAILNWEDIFPVLEKGTRESLVSQRVPFLQDISQLVRQETLEKPQLSEIASVLLKTFVVYEDTKSKSLVTSILLDILKLEPCLLESFVQSISDTVISNPATKAVADYLNLLDWINSFLVFVSRNSNLSEEYIPKLLVAHSYATFGVETILDNQEDTKKPQDKQNQHRKRIRHCIFQSTVKAFLKCLKDNEADISYIETVTKTILEDHSKLKMTSVGVVVMMGAITQTTLQLLSRQPTLHSYLKENSVEKYCEYLGKEVFLGKNTPSSFCLEVSLKPFLREFVQQDLFVKFFVPNIEKAILRSPEVGFSILSELYAGVSPYKVNLLNVFISSKLLNQTFSAIKSSKEVVRAISLHSVITLLKKVSKNDTQLEDLMKVIDEIFKNIKSNLNADYKSMVSIILIEIPLTHREVSEKICKGLSPYIGKEGNEIALTYMLHAFFIHYFSLAEPTEDLNKIISAGFTDKKPALKKCWFATFLNNSNAASEEVILNFVDGCLEFVKDSIMHYQTHGHTCILASIEFINKILTLNNTELNDRVMQLIDNLPENTSIGDAILTATLSTELSVENRIRALNLLQELFYKKPKTIGFCVINAIERRMRVQELIPQQNISFKYITSVLLAITTELPDKKASIDILIDALIVAQWDVFNVKNGWAGLVLRAKLDPAEVVKEHANTIMDKIVGITSNDLWIDTIYGTCGLHAAAYAAFIQPAEFTPILCKSIEADLTTDDLSQLSEEDFDIFAGEEGVLVVDVLEESMSKKLSNKNSKDYETLMWEQKIRKEQAKKNVKKLSKEEQELVDKQLTKESEVRLHVSRIFTRLKRGIRLVSELSKSACLVQNGIATWFPLAVKNFLHLCSEKNISKVTEDVNKVFLQLSQNVSERLGNIRLFLGLATLRVHNAKNISENYSQEPLLELLSRVLFRVKFVSNQAALDSISLTYILPLLINVLEKGKNAALKNADKPVVKTEFVEEDEEEEHLLLAMEIISVHAEAFEDPSIPRTSIIEVLLSLLSLPSKAKIAKDCFNALCQSISVSPNQEDLDMILSNLLSPNQFVRSTILETLDNEFELQPFMEYSPEVFICRFDSDSSNREVADFIWEFNKFSINDGLLKSLFLLFNQDDSGLRLFAANAYAFGAVSLFTSEGSSSPNTYLNELMEYYKEKAKLLEPILDKFGLVLVSASEQKDPWQGRSTVAITLKIMAKALCAEDNTVVNVIKFLVDDGALVDREPIVRQEMKEAGIELITLHGSQNSEELIPIFEEALNSSTDSALKENVIILYGTLARHLQESDARIHTIIERLLSTLDTPSVDIQQAVSACIAPLVFQFKPKVGEYLNLLMKKLLDPTIPAPIRKGAAWGIAGLVKGYGISALSEFDIIRNLIEAAEDKKEPKRRESVGFCFQYLSQSLEKFFEPYVIEILPNILKNLGDAVPEVRDATARATKAIMTHTTGYGVKKLIPVAVSNLDEIAWRTKRGSVQLLGNMAYLDPTQLSASLSTIVPQIVGVLNDSHKEVRKAADESLKRFGEVIRNPEIQKLVPTLLQAIGDPTKYTEEALDSLIQTQFVHYIDGPSLALIIHIIHRGMHDRSANIKRKACKIVGNMAILVDTKDLVPYLQQLIDEVEIAMVDPVPNTRATAARALGALVERLGEDKFPDLISRLLDTLSDESKSGDRLGSAQALAEVISGLGLTKLDEMLPTILAGVTNFRAYVREGFMPLLLFLPVCFGSQFASYINQIIQPILSGLADNDENIRDTALKAGKLIVKNYATKAVDLLLPELERGMFDENDRIRLSSVQLTGELLFQVTGISSRNEFSEEDGDHNGEFSGKLVDVLGQDRRDRILAALFVCRNDTSGIVRATTVDIWKALVPNTPRAVKEILPTLTGMIVTHLASSSKTLRNIAAQTLGDLVRRVGGNALSQLLPSLEESLEETSNPDSRQGVCIALYELIESASAETISQYQSIIVNIIRAALVDESATVRQAAALSFDVFQDVVGKTAVDEVLPYLLHMLESSDNSGFALLGLQEIMSKKSDVIFPILIPTLLAPPMDAFRSSALGSLAEVAGSALYKRLSVIINALVDAIITTSNDESTKTALEVALDRVFLSVTDDEGLHPLLQQIMSLLKSDNKEKRIAVLERLPNFFDKTTLDFDIYIPDFVSHAILSLDDEDSRVVSGNFNALSTLLKKVDKSTLEKLVKPSKQSLALTGKQGEDLAAFKLPRGPNCILPVFLHGLMYGSNDEREESALAIADVVSKTPAVNLKPFVSVITGPLIRVVGERFSSDIKAAILFALNVLFIKIPMFLRPFIPQLQRTFVKSLSDATNETLRLRAAKALGALIEHQPRVDPLVVELVTGAKQATDEGVKTAMLKALLEVIVKAGSKLNENSKSIIVNLVEEEMLGSNDKLAVAYAKLIGSLSEILSNEEAHKILQDKVLNADLDGETGKFAILTLNSFLKDAPTHIFNTGLIDKFVSYILNALRSSDVYFGETGAIAAGKLLLLEGEKKSPFVKTEAAEPFKIGDENINALINELSKAVLEPASNSTDVRRLTLVVIRTLARFKFDECIKPYYDVLGPSVFACLRDPVIPIKLAAEKAYLALFELVDEDNMDTFNEWFSRISDGKSTIESVTGTIIQLRSIGDYTKRVGKRLANVERERIAAGGDAETMFSDRFEDEREIWAVGGVELPTDI</sequence>
<feature type="coiled-coil region" evidence="5">
    <location>
        <begin position="771"/>
        <end position="798"/>
    </location>
</feature>
<dbReference type="Proteomes" id="UP000006968">
    <property type="component" value="Chromosome VII"/>
</dbReference>
<dbReference type="InterPro" id="IPR016024">
    <property type="entry name" value="ARM-type_fold"/>
</dbReference>
<dbReference type="SMART" id="SM01349">
    <property type="entry name" value="TOG"/>
    <property type="match status" value="1"/>
</dbReference>
<dbReference type="InterPro" id="IPR034085">
    <property type="entry name" value="TOG"/>
</dbReference>
<evidence type="ECO:0000256" key="4">
    <source>
        <dbReference type="PROSITE-ProRule" id="PRU00103"/>
    </source>
</evidence>
<evidence type="ECO:0000313" key="8">
    <source>
        <dbReference type="Proteomes" id="UP000006968"/>
    </source>
</evidence>
<name>J8Q888_SACAR</name>
<dbReference type="InterPro" id="IPR011989">
    <property type="entry name" value="ARM-like"/>
</dbReference>
<dbReference type="Pfam" id="PF25801">
    <property type="entry name" value="HEAT_GCN1_C_2"/>
    <property type="match status" value="1"/>
</dbReference>
<keyword evidence="5" id="KW-0175">Coiled coil</keyword>
<dbReference type="Pfam" id="PF24984">
    <property type="entry name" value="HEAT_EF3_GNC1"/>
    <property type="match status" value="1"/>
</dbReference>
<gene>
    <name evidence="7" type="ORF">SU7_1079</name>
</gene>
<dbReference type="Pfam" id="PF24987">
    <property type="entry name" value="HEAT_EF3_N"/>
    <property type="match status" value="1"/>
</dbReference>
<feature type="repeat" description="HEAT" evidence="4">
    <location>
        <begin position="1953"/>
        <end position="1990"/>
    </location>
</feature>
<dbReference type="InterPro" id="IPR057546">
    <property type="entry name" value="HEAT_GCN1"/>
</dbReference>
<dbReference type="InterPro" id="IPR056809">
    <property type="entry name" value="HEAT_GCN1_fung"/>
</dbReference>
<dbReference type="FunFam" id="1.25.10.10:FF:000090">
    <property type="entry name" value="eIF-2-alpha kinase activator GCN1"/>
    <property type="match status" value="1"/>
</dbReference>
<dbReference type="Pfam" id="PF24993">
    <property type="entry name" value="GNC1_N"/>
    <property type="match status" value="1"/>
</dbReference>
<feature type="domain" description="TOG" evidence="6">
    <location>
        <begin position="1329"/>
        <end position="1549"/>
    </location>
</feature>
<dbReference type="InterPro" id="IPR021133">
    <property type="entry name" value="HEAT_type_2"/>
</dbReference>
<dbReference type="PANTHER" id="PTHR23346">
    <property type="entry name" value="TRANSLATIONAL ACTIVATOR GCN1-RELATED"/>
    <property type="match status" value="1"/>
</dbReference>
<evidence type="ECO:0000256" key="5">
    <source>
        <dbReference type="SAM" id="Coils"/>
    </source>
</evidence>
<evidence type="ECO:0000256" key="3">
    <source>
        <dbReference type="ARBA" id="ARBA00072275"/>
    </source>
</evidence>
<evidence type="ECO:0000256" key="2">
    <source>
        <dbReference type="ARBA" id="ARBA00022737"/>
    </source>
</evidence>
<dbReference type="InterPro" id="IPR056810">
    <property type="entry name" value="GNC1-like_N"/>
</dbReference>
<evidence type="ECO:0000259" key="6">
    <source>
        <dbReference type="SMART" id="SM01349"/>
    </source>
</evidence>
<dbReference type="GO" id="GO:0030295">
    <property type="term" value="F:protein kinase activator activity"/>
    <property type="evidence" value="ECO:0007669"/>
    <property type="project" value="UniProtKB-ARBA"/>
</dbReference>
<dbReference type="SUPFAM" id="SSF48371">
    <property type="entry name" value="ARM repeat"/>
    <property type="match status" value="4"/>
</dbReference>
<dbReference type="Pfam" id="PF24916">
    <property type="entry name" value="HEAT_GCN1_fung"/>
    <property type="match status" value="1"/>
</dbReference>
<dbReference type="Gene3D" id="1.25.10.10">
    <property type="entry name" value="Leucine-rich Repeat Variant"/>
    <property type="match status" value="5"/>
</dbReference>
<dbReference type="FunFam" id="1.25.10.10:FF:000096">
    <property type="entry name" value="eIF-2-alpha kinase activator gcn1"/>
    <property type="match status" value="1"/>
</dbReference>
<dbReference type="PROSITE" id="PS50077">
    <property type="entry name" value="HEAT_REPEAT"/>
    <property type="match status" value="3"/>
</dbReference>